<evidence type="ECO:0000256" key="7">
    <source>
        <dbReference type="ARBA" id="ARBA00022989"/>
    </source>
</evidence>
<evidence type="ECO:0000256" key="11">
    <source>
        <dbReference type="ARBA" id="ARBA00023136"/>
    </source>
</evidence>
<feature type="transmembrane region" description="Helical" evidence="13">
    <location>
        <begin position="174"/>
        <end position="193"/>
    </location>
</feature>
<dbReference type="GO" id="GO:0006633">
    <property type="term" value="P:fatty acid biosynthetic process"/>
    <property type="evidence" value="ECO:0007669"/>
    <property type="project" value="UniProtKB-KW"/>
</dbReference>
<feature type="transmembrane region" description="Helical" evidence="13">
    <location>
        <begin position="37"/>
        <end position="59"/>
    </location>
</feature>
<dbReference type="PATRIC" id="fig|1527444.3.peg.956"/>
<evidence type="ECO:0000256" key="2">
    <source>
        <dbReference type="ARBA" id="ARBA00004141"/>
    </source>
</evidence>
<comment type="subcellular location">
    <subcellularLocation>
        <location evidence="2">Membrane</location>
        <topology evidence="2">Multi-pass membrane protein</topology>
    </subcellularLocation>
</comment>
<dbReference type="InterPro" id="IPR005804">
    <property type="entry name" value="FA_desaturase_dom"/>
</dbReference>
<keyword evidence="6" id="KW-0276">Fatty acid metabolism</keyword>
<evidence type="ECO:0000256" key="5">
    <source>
        <dbReference type="ARBA" id="ARBA00022692"/>
    </source>
</evidence>
<evidence type="ECO:0000259" key="14">
    <source>
        <dbReference type="Pfam" id="PF00487"/>
    </source>
</evidence>
<dbReference type="GO" id="GO:0016717">
    <property type="term" value="F:oxidoreductase activity, acting on paired donors, with oxidation of a pair of donors resulting in the reduction of molecular oxygen to two molecules of water"/>
    <property type="evidence" value="ECO:0007669"/>
    <property type="project" value="InterPro"/>
</dbReference>
<comment type="similarity">
    <text evidence="3">Belongs to the fatty acid desaturase type 2 family.</text>
</comment>
<keyword evidence="8 15" id="KW-0560">Oxidoreductase</keyword>
<evidence type="ECO:0000256" key="9">
    <source>
        <dbReference type="ARBA" id="ARBA00023004"/>
    </source>
</evidence>
<keyword evidence="10" id="KW-0443">Lipid metabolism</keyword>
<dbReference type="PANTHER" id="PTHR11351">
    <property type="entry name" value="ACYL-COA DESATURASE"/>
    <property type="match status" value="1"/>
</dbReference>
<dbReference type="PRINTS" id="PR00075">
    <property type="entry name" value="FACDDSATRASE"/>
</dbReference>
<dbReference type="STRING" id="1527444.ucyna2_01005"/>
<evidence type="ECO:0000256" key="13">
    <source>
        <dbReference type="SAM" id="Phobius"/>
    </source>
</evidence>
<evidence type="ECO:0000256" key="3">
    <source>
        <dbReference type="ARBA" id="ARBA00008749"/>
    </source>
</evidence>
<keyword evidence="4" id="KW-0444">Lipid biosynthesis</keyword>
<reference evidence="15 16" key="1">
    <citation type="submission" date="2014-08" db="EMBL/GenBank/DDBJ databases">
        <title>Comparative genomics reveals surprising divergence of two closely related strains of uncultivated UCYN-A cyanobacteria.</title>
        <authorList>
            <person name="Bombar D."/>
            <person name="Heller P."/>
            <person name="Sanchez-Baracaldo P."/>
            <person name="Carter B.J."/>
            <person name="Zert J.P."/>
        </authorList>
    </citation>
    <scope>NUCLEOTIDE SEQUENCE [LARGE SCALE GENOMIC DNA]</scope>
</reference>
<evidence type="ECO:0000256" key="12">
    <source>
        <dbReference type="ARBA" id="ARBA00023160"/>
    </source>
</evidence>
<evidence type="ECO:0000256" key="6">
    <source>
        <dbReference type="ARBA" id="ARBA00022832"/>
    </source>
</evidence>
<dbReference type="AlphaFoldDB" id="A0A086CG68"/>
<feature type="transmembrane region" description="Helical" evidence="13">
    <location>
        <begin position="146"/>
        <end position="168"/>
    </location>
</feature>
<dbReference type="PANTHER" id="PTHR11351:SF31">
    <property type="entry name" value="DESATURASE 1, ISOFORM A-RELATED"/>
    <property type="match status" value="1"/>
</dbReference>
<evidence type="ECO:0000313" key="16">
    <source>
        <dbReference type="Proteomes" id="UP000028922"/>
    </source>
</evidence>
<comment type="caution">
    <text evidence="15">The sequence shown here is derived from an EMBL/GenBank/DDBJ whole genome shotgun (WGS) entry which is preliminary data.</text>
</comment>
<evidence type="ECO:0000256" key="4">
    <source>
        <dbReference type="ARBA" id="ARBA00022516"/>
    </source>
</evidence>
<comment type="cofactor">
    <cofactor evidence="1">
        <name>Fe(2+)</name>
        <dbReference type="ChEBI" id="CHEBI:29033"/>
    </cofactor>
</comment>
<dbReference type="EMBL" id="JPSP01000012">
    <property type="protein sequence ID" value="KFF41182.1"/>
    <property type="molecule type" value="Genomic_DNA"/>
</dbReference>
<dbReference type="Proteomes" id="UP000028922">
    <property type="component" value="Unassembled WGS sequence"/>
</dbReference>
<keyword evidence="12" id="KW-0275">Fatty acid biosynthesis</keyword>
<proteinExistence type="inferred from homology"/>
<dbReference type="Pfam" id="PF00487">
    <property type="entry name" value="FA_desaturase"/>
    <property type="match status" value="1"/>
</dbReference>
<dbReference type="CDD" id="cd03505">
    <property type="entry name" value="Delta9-FADS-like"/>
    <property type="match status" value="1"/>
</dbReference>
<keyword evidence="5 13" id="KW-0812">Transmembrane</keyword>
<evidence type="ECO:0000256" key="10">
    <source>
        <dbReference type="ARBA" id="ARBA00023098"/>
    </source>
</evidence>
<dbReference type="EC" id="1.14.19.-" evidence="15"/>
<accession>A0A086CG68</accession>
<organism evidence="15 16">
    <name type="scientific">Candidatus Atelocyanobacterium thalassa isolate SIO64986</name>
    <dbReference type="NCBI Taxonomy" id="1527444"/>
    <lineage>
        <taxon>Bacteria</taxon>
        <taxon>Bacillati</taxon>
        <taxon>Cyanobacteriota</taxon>
        <taxon>Cyanophyceae</taxon>
        <taxon>Oscillatoriophycideae</taxon>
        <taxon>Chroococcales</taxon>
        <taxon>Aphanothecaceae</taxon>
        <taxon>Candidatus Atelocyanobacterium</taxon>
        <taxon>Candidatus Atelocyanobacterium thalassae</taxon>
    </lineage>
</organism>
<dbReference type="InterPro" id="IPR015876">
    <property type="entry name" value="Acyl-CoA_DS"/>
</dbReference>
<sequence>MIVATSQKLPRDWTIIVYMTLIHCLALFALLPSNFSWGAISIAVLFYWITGALGITLGFHRLISHRSFEVPKWLEYFLVFCGTLACQGGVIQWVGLHRIHHKYSDKKLDPHNSKHGFWWSHMGWIMHKIPSERSIPLYTQDIGQDYFYKFCQIFMIPIQLLLGVFFYYLGGKSFVIWGIFVRLVAVFHFTWFVNSATHRFGYQSYKSHDNSRNCWWVALLTFGEGWHNNHHAYQYSARHGIDWWEVDVTWITIQLLQFLRLAKNVKLAPKIKNT</sequence>
<evidence type="ECO:0000256" key="8">
    <source>
        <dbReference type="ARBA" id="ARBA00023002"/>
    </source>
</evidence>
<dbReference type="eggNOG" id="COG1398">
    <property type="taxonomic scope" value="Bacteria"/>
</dbReference>
<keyword evidence="11 13" id="KW-0472">Membrane</keyword>
<evidence type="ECO:0000313" key="15">
    <source>
        <dbReference type="EMBL" id="KFF41182.1"/>
    </source>
</evidence>
<name>A0A086CG68_9CHRO</name>
<protein>
    <submittedName>
        <fullName evidence="15">Delta-9 acyl-phospholipid desaturase</fullName>
        <ecNumber evidence="15">1.14.19.-</ecNumber>
    </submittedName>
</protein>
<feature type="domain" description="Fatty acid desaturase" evidence="14">
    <location>
        <begin position="41"/>
        <end position="245"/>
    </location>
</feature>
<gene>
    <name evidence="15" type="ORF">ucyna2_01005</name>
</gene>
<evidence type="ECO:0000256" key="1">
    <source>
        <dbReference type="ARBA" id="ARBA00001954"/>
    </source>
</evidence>
<keyword evidence="9" id="KW-0408">Iron</keyword>
<keyword evidence="7 13" id="KW-1133">Transmembrane helix</keyword>
<dbReference type="GO" id="GO:0016020">
    <property type="term" value="C:membrane"/>
    <property type="evidence" value="ECO:0007669"/>
    <property type="project" value="UniProtKB-SubCell"/>
</dbReference>
<feature type="transmembrane region" description="Helical" evidence="13">
    <location>
        <begin position="12"/>
        <end position="31"/>
    </location>
</feature>